<accession>A0ABD6CDD5</accession>
<dbReference type="InterPro" id="IPR058273">
    <property type="entry name" value="DUF7967"/>
</dbReference>
<gene>
    <name evidence="2" type="ORF">ACFR9U_10365</name>
</gene>
<dbReference type="EMBL" id="JBHUDJ010000003">
    <property type="protein sequence ID" value="MFD1587389.1"/>
    <property type="molecule type" value="Genomic_DNA"/>
</dbReference>
<feature type="domain" description="DUF7967" evidence="1">
    <location>
        <begin position="7"/>
        <end position="96"/>
    </location>
</feature>
<proteinExistence type="predicted"/>
<organism evidence="2 3">
    <name type="scientific">Halorientalis brevis</name>
    <dbReference type="NCBI Taxonomy" id="1126241"/>
    <lineage>
        <taxon>Archaea</taxon>
        <taxon>Methanobacteriati</taxon>
        <taxon>Methanobacteriota</taxon>
        <taxon>Stenosarchaea group</taxon>
        <taxon>Halobacteria</taxon>
        <taxon>Halobacteriales</taxon>
        <taxon>Haloarculaceae</taxon>
        <taxon>Halorientalis</taxon>
    </lineage>
</organism>
<reference evidence="2 3" key="1">
    <citation type="journal article" date="2019" name="Int. J. Syst. Evol. Microbiol.">
        <title>The Global Catalogue of Microorganisms (GCM) 10K type strain sequencing project: providing services to taxonomists for standard genome sequencing and annotation.</title>
        <authorList>
            <consortium name="The Broad Institute Genomics Platform"/>
            <consortium name="The Broad Institute Genome Sequencing Center for Infectious Disease"/>
            <person name="Wu L."/>
            <person name="Ma J."/>
        </authorList>
    </citation>
    <scope>NUCLEOTIDE SEQUENCE [LARGE SCALE GENOMIC DNA]</scope>
    <source>
        <strain evidence="2 3">CGMCC 1.12125</strain>
    </source>
</reference>
<evidence type="ECO:0000313" key="3">
    <source>
        <dbReference type="Proteomes" id="UP001597119"/>
    </source>
</evidence>
<keyword evidence="3" id="KW-1185">Reference proteome</keyword>
<evidence type="ECO:0000313" key="2">
    <source>
        <dbReference type="EMBL" id="MFD1587389.1"/>
    </source>
</evidence>
<dbReference type="AlphaFoldDB" id="A0ABD6CDD5"/>
<dbReference type="Proteomes" id="UP001597119">
    <property type="component" value="Unassembled WGS sequence"/>
</dbReference>
<protein>
    <recommendedName>
        <fullName evidence="1">DUF7967 domain-containing protein</fullName>
    </recommendedName>
</protein>
<comment type="caution">
    <text evidence="2">The sequence shown here is derived from an EMBL/GenBank/DDBJ whole genome shotgun (WGS) entry which is preliminary data.</text>
</comment>
<sequence length="96" mass="10933">MAELSESETEQVWMVERTFSADSPHILVIVYATPYGERYLQQERAFNRFGGRAPEVTAAIEANPDELAPVEDAETRERYADEAARMMDRHDPDDAV</sequence>
<dbReference type="Pfam" id="PF25921">
    <property type="entry name" value="DUF7967"/>
    <property type="match status" value="1"/>
</dbReference>
<evidence type="ECO:0000259" key="1">
    <source>
        <dbReference type="Pfam" id="PF25921"/>
    </source>
</evidence>
<dbReference type="RefSeq" id="WP_247373720.1">
    <property type="nucleotide sequence ID" value="NZ_JALLGV010000001.1"/>
</dbReference>
<name>A0ABD6CDD5_9EURY</name>